<evidence type="ECO:0000313" key="14">
    <source>
        <dbReference type="EMBL" id="KAJ4460921.1"/>
    </source>
</evidence>
<dbReference type="GO" id="GO:0006508">
    <property type="term" value="P:proteolysis"/>
    <property type="evidence" value="ECO:0007669"/>
    <property type="project" value="UniProtKB-KW"/>
</dbReference>
<evidence type="ECO:0000256" key="3">
    <source>
        <dbReference type="ARBA" id="ARBA00022448"/>
    </source>
</evidence>
<comment type="caution">
    <text evidence="14">The sequence shown here is derived from an EMBL/GenBank/DDBJ whole genome shotgun (WGS) entry which is preliminary data.</text>
</comment>
<evidence type="ECO:0000256" key="8">
    <source>
        <dbReference type="ARBA" id="ARBA00022927"/>
    </source>
</evidence>
<comment type="catalytic activity">
    <reaction evidence="10">
        <text>[protein]-C-terminal L-amino acid-glycyl-phosphatidylethanolamide + H2O = [protein]-C-terminal L-amino acid-glycine + a 1,2-diacyl-sn-glycero-3-phosphoethanolamine</text>
        <dbReference type="Rhea" id="RHEA:67548"/>
        <dbReference type="Rhea" id="RHEA-COMP:17323"/>
        <dbReference type="Rhea" id="RHEA-COMP:17324"/>
        <dbReference type="ChEBI" id="CHEBI:15377"/>
        <dbReference type="ChEBI" id="CHEBI:64612"/>
        <dbReference type="ChEBI" id="CHEBI:172940"/>
        <dbReference type="ChEBI" id="CHEBI:172941"/>
    </reaction>
    <physiologicalReaction direction="left-to-right" evidence="10">
        <dbReference type="Rhea" id="RHEA:67549"/>
    </physiologicalReaction>
</comment>
<proteinExistence type="inferred from homology"/>
<feature type="compositionally biased region" description="Low complexity" evidence="12">
    <location>
        <begin position="284"/>
        <end position="307"/>
    </location>
</feature>
<feature type="domain" description="Peptidase C54 catalytic" evidence="13">
    <location>
        <begin position="43"/>
        <end position="522"/>
    </location>
</feature>
<keyword evidence="9 11" id="KW-0072">Autophagy</keyword>
<evidence type="ECO:0000256" key="12">
    <source>
        <dbReference type="SAM" id="MobiDB-lite"/>
    </source>
</evidence>
<feature type="compositionally biased region" description="Low complexity" evidence="12">
    <location>
        <begin position="426"/>
        <end position="464"/>
    </location>
</feature>
<feature type="region of interest" description="Disordered" evidence="12">
    <location>
        <begin position="611"/>
        <end position="632"/>
    </location>
</feature>
<dbReference type="PANTHER" id="PTHR22624">
    <property type="entry name" value="CYSTEINE PROTEASE ATG4"/>
    <property type="match status" value="1"/>
</dbReference>
<evidence type="ECO:0000256" key="7">
    <source>
        <dbReference type="ARBA" id="ARBA00022807"/>
    </source>
</evidence>
<dbReference type="GO" id="GO:0008233">
    <property type="term" value="F:peptidase activity"/>
    <property type="evidence" value="ECO:0007669"/>
    <property type="project" value="UniProtKB-KW"/>
</dbReference>
<protein>
    <recommendedName>
        <fullName evidence="11">Cysteine protease</fullName>
        <ecNumber evidence="11">3.4.22.-</ecNumber>
    </recommendedName>
</protein>
<feature type="region of interest" description="Disordered" evidence="12">
    <location>
        <begin position="397"/>
        <end position="464"/>
    </location>
</feature>
<comment type="subcellular location">
    <subcellularLocation>
        <location evidence="1 11">Cytoplasm</location>
    </subcellularLocation>
</comment>
<reference evidence="14" key="1">
    <citation type="journal article" date="2022" name="bioRxiv">
        <title>Genomics of Preaxostyla Flagellates Illuminates Evolutionary Transitions and the Path Towards Mitochondrial Loss.</title>
        <authorList>
            <person name="Novak L.V.F."/>
            <person name="Treitli S.C."/>
            <person name="Pyrih J."/>
            <person name="Halakuc P."/>
            <person name="Pipaliya S.V."/>
            <person name="Vacek V."/>
            <person name="Brzon O."/>
            <person name="Soukal P."/>
            <person name="Eme L."/>
            <person name="Dacks J.B."/>
            <person name="Karnkowska A."/>
            <person name="Elias M."/>
            <person name="Hampl V."/>
        </authorList>
    </citation>
    <scope>NUCLEOTIDE SEQUENCE</scope>
    <source>
        <strain evidence="14">RCP-MX</strain>
    </source>
</reference>
<evidence type="ECO:0000256" key="2">
    <source>
        <dbReference type="ARBA" id="ARBA00010958"/>
    </source>
</evidence>
<sequence length="698" mass="75557">MLTTGIVNYCRSFLSARGTTAPPTTSGQLSFLGVTYQSTEDPEFQRDLRRLIWVTFRKGFTPIPTSSLTTDAGFGCMIRTGQSLIAECFVRAYLGRSWRIDFSSSSNIHSFSESPLEARMAQTLDDRYRWILRLFADRTPESDATHPGAHIPFCVQTVATQATLYGKAVGQWFGPSTVASVWRDLLHAWAPGPVPFAVYTCTQPTLFLDIIDELCHSPSRPGRYWVPPLPTLPEITPAHPSPSPTSAAAPSPDIYTASPPPPTRGASTALVDPPVPESLEPYMTSCTTSDAPAPSASPVLPSTSPSAATPPAPCARGPWRPLVLLFPVRLGLEQLQPTYFEALRRVLSWPQSVGISGGHPCSSHYFFATQEDRIFYLDPHFVQPALLPPCDHTLHVPATAATPTPGTSPIPSTPAAPPSPPSLDVSDAPAHTPSTTATPSPVPSAGTPPSQASATPTSGGGAALHPSSAPLAPWCFFPHCTETFHYPPGQAPRHMAFADMDPSMCIGFYCETKASLLDLCRRLEAALPPGSSPIITVQAHCPEYIRGDLLQALLGPPRLHPALQLTPQAAHDHPCAAAANHHRRHRRTVHSCPPPRPFPKEWLTGEERAFLQQQQQQQQQQLEAQQRGPEHHVAGHDEVAALSPSAVGAAPPGPTALPARLMPSRLRRHGSERVHERDVRQERRAFCSLADRCHEGTK</sequence>
<name>A0ABQ8US55_9EUKA</name>
<feature type="region of interest" description="Disordered" evidence="12">
    <location>
        <begin position="235"/>
        <end position="313"/>
    </location>
</feature>
<evidence type="ECO:0000259" key="13">
    <source>
        <dbReference type="Pfam" id="PF03416"/>
    </source>
</evidence>
<evidence type="ECO:0000256" key="4">
    <source>
        <dbReference type="ARBA" id="ARBA00022490"/>
    </source>
</evidence>
<dbReference type="EMBL" id="JAPMOS010000010">
    <property type="protein sequence ID" value="KAJ4460921.1"/>
    <property type="molecule type" value="Genomic_DNA"/>
</dbReference>
<keyword evidence="15" id="KW-1185">Reference proteome</keyword>
<organism evidence="14 15">
    <name type="scientific">Paratrimastix pyriformis</name>
    <dbReference type="NCBI Taxonomy" id="342808"/>
    <lineage>
        <taxon>Eukaryota</taxon>
        <taxon>Metamonada</taxon>
        <taxon>Preaxostyla</taxon>
        <taxon>Paratrimastigidae</taxon>
        <taxon>Paratrimastix</taxon>
    </lineage>
</organism>
<comment type="similarity">
    <text evidence="2 11">Belongs to the peptidase C54 family.</text>
</comment>
<evidence type="ECO:0000313" key="15">
    <source>
        <dbReference type="Proteomes" id="UP001141327"/>
    </source>
</evidence>
<dbReference type="Pfam" id="PF03416">
    <property type="entry name" value="Peptidase_C54"/>
    <property type="match status" value="1"/>
</dbReference>
<keyword evidence="7" id="KW-0788">Thiol protease</keyword>
<dbReference type="PRINTS" id="PR01217">
    <property type="entry name" value="PRICHEXTENSN"/>
</dbReference>
<dbReference type="EC" id="3.4.22.-" evidence="11"/>
<keyword evidence="4 11" id="KW-0963">Cytoplasm</keyword>
<dbReference type="InterPro" id="IPR038765">
    <property type="entry name" value="Papain-like_cys_pep_sf"/>
</dbReference>
<keyword evidence="5 11" id="KW-0645">Protease</keyword>
<accession>A0ABQ8US55</accession>
<feature type="region of interest" description="Disordered" evidence="12">
    <location>
        <begin position="644"/>
        <end position="685"/>
    </location>
</feature>
<gene>
    <name evidence="14" type="ORF">PAPYR_2767</name>
</gene>
<evidence type="ECO:0000256" key="9">
    <source>
        <dbReference type="ARBA" id="ARBA00023006"/>
    </source>
</evidence>
<feature type="compositionally biased region" description="Pro residues" evidence="12">
    <location>
        <begin position="406"/>
        <end position="421"/>
    </location>
</feature>
<keyword evidence="8 11" id="KW-0653">Protein transport</keyword>
<evidence type="ECO:0000256" key="10">
    <source>
        <dbReference type="ARBA" id="ARBA00029362"/>
    </source>
</evidence>
<keyword evidence="3" id="KW-0813">Transport</keyword>
<dbReference type="PANTHER" id="PTHR22624:SF49">
    <property type="entry name" value="CYSTEINE PROTEASE"/>
    <property type="match status" value="1"/>
</dbReference>
<keyword evidence="6 11" id="KW-0378">Hydrolase</keyword>
<comment type="function">
    <text evidence="11">Cysteine protease that plays a key role in autophagy by mediating both proteolytic activation and delipidation of ATG8 family proteins.</text>
</comment>
<dbReference type="InterPro" id="IPR046792">
    <property type="entry name" value="Peptidase_C54_cat"/>
</dbReference>
<dbReference type="SUPFAM" id="SSF54001">
    <property type="entry name" value="Cysteine proteinases"/>
    <property type="match status" value="1"/>
</dbReference>
<evidence type="ECO:0000256" key="5">
    <source>
        <dbReference type="ARBA" id="ARBA00022670"/>
    </source>
</evidence>
<evidence type="ECO:0000256" key="6">
    <source>
        <dbReference type="ARBA" id="ARBA00022801"/>
    </source>
</evidence>
<dbReference type="InterPro" id="IPR005078">
    <property type="entry name" value="Peptidase_C54"/>
</dbReference>
<feature type="compositionally biased region" description="Low complexity" evidence="12">
    <location>
        <begin position="612"/>
        <end position="626"/>
    </location>
</feature>
<feature type="compositionally biased region" description="Basic and acidic residues" evidence="12">
    <location>
        <begin position="669"/>
        <end position="685"/>
    </location>
</feature>
<evidence type="ECO:0000256" key="11">
    <source>
        <dbReference type="RuleBase" id="RU363115"/>
    </source>
</evidence>
<dbReference type="Proteomes" id="UP001141327">
    <property type="component" value="Unassembled WGS sequence"/>
</dbReference>
<evidence type="ECO:0000256" key="1">
    <source>
        <dbReference type="ARBA" id="ARBA00004496"/>
    </source>
</evidence>